<name>A0A1Q3ESA7_LENED</name>
<dbReference type="EMBL" id="BDGU01001558">
    <property type="protein sequence ID" value="GAW10083.1"/>
    <property type="molecule type" value="Genomic_DNA"/>
</dbReference>
<keyword evidence="2" id="KW-1185">Reference proteome</keyword>
<comment type="caution">
    <text evidence="1">The sequence shown here is derived from an EMBL/GenBank/DDBJ whole genome shotgun (WGS) entry which is preliminary data.</text>
</comment>
<evidence type="ECO:0000313" key="2">
    <source>
        <dbReference type="Proteomes" id="UP000188533"/>
    </source>
</evidence>
<dbReference type="Proteomes" id="UP000188533">
    <property type="component" value="Unassembled WGS sequence"/>
</dbReference>
<evidence type="ECO:0000313" key="1">
    <source>
        <dbReference type="EMBL" id="GAW10083.1"/>
    </source>
</evidence>
<accession>A0A1Q3ESA7</accession>
<dbReference type="AlphaFoldDB" id="A0A1Q3ESA7"/>
<gene>
    <name evidence="1" type="ORF">LENED_012313</name>
</gene>
<proteinExistence type="predicted"/>
<reference evidence="1 2" key="2">
    <citation type="submission" date="2017-02" db="EMBL/GenBank/DDBJ databases">
        <title>A genome survey and senescence transcriptome analysis in Lentinula edodes.</title>
        <authorList>
            <person name="Sakamoto Y."/>
            <person name="Nakade K."/>
            <person name="Sato S."/>
            <person name="Yoshida Y."/>
            <person name="Miyazaki K."/>
            <person name="Natsume S."/>
            <person name="Konno N."/>
        </authorList>
    </citation>
    <scope>NUCLEOTIDE SEQUENCE [LARGE SCALE GENOMIC DNA]</scope>
    <source>
        <strain evidence="1 2">NBRC 111202</strain>
    </source>
</reference>
<sequence length="67" mass="7386">MKVAPVILCLVYARNYAVPPERQHTVQNIVRNKTGKRDIGDPARNSSSTPEIIQCSISSSNQYLSAV</sequence>
<organism evidence="1 2">
    <name type="scientific">Lentinula edodes</name>
    <name type="common">Shiitake mushroom</name>
    <name type="synonym">Lentinus edodes</name>
    <dbReference type="NCBI Taxonomy" id="5353"/>
    <lineage>
        <taxon>Eukaryota</taxon>
        <taxon>Fungi</taxon>
        <taxon>Dikarya</taxon>
        <taxon>Basidiomycota</taxon>
        <taxon>Agaricomycotina</taxon>
        <taxon>Agaricomycetes</taxon>
        <taxon>Agaricomycetidae</taxon>
        <taxon>Agaricales</taxon>
        <taxon>Marasmiineae</taxon>
        <taxon>Omphalotaceae</taxon>
        <taxon>Lentinula</taxon>
    </lineage>
</organism>
<protein>
    <submittedName>
        <fullName evidence="1">Uncharacterized protein</fullName>
    </submittedName>
</protein>
<reference evidence="1 2" key="1">
    <citation type="submission" date="2016-08" db="EMBL/GenBank/DDBJ databases">
        <authorList>
            <consortium name="Lentinula edodes genome sequencing consortium"/>
            <person name="Sakamoto Y."/>
            <person name="Nakade K."/>
            <person name="Sato S."/>
            <person name="Yoshida Y."/>
            <person name="Miyazaki K."/>
            <person name="Natsume S."/>
            <person name="Konno N."/>
        </authorList>
    </citation>
    <scope>NUCLEOTIDE SEQUENCE [LARGE SCALE GENOMIC DNA]</scope>
    <source>
        <strain evidence="1 2">NBRC 111202</strain>
    </source>
</reference>